<dbReference type="SMART" id="SM00220">
    <property type="entry name" value="S_TKc"/>
    <property type="match status" value="1"/>
</dbReference>
<accession>A0AAV5SZX1</accession>
<evidence type="ECO:0000256" key="5">
    <source>
        <dbReference type="ARBA" id="ARBA00022679"/>
    </source>
</evidence>
<evidence type="ECO:0000313" key="12">
    <source>
        <dbReference type="Proteomes" id="UP001432027"/>
    </source>
</evidence>
<dbReference type="EC" id="2.7.11.10" evidence="2"/>
<keyword evidence="6" id="KW-0547">Nucleotide-binding</keyword>
<keyword evidence="4" id="KW-0723">Serine/threonine-protein kinase</keyword>
<keyword evidence="7" id="KW-0418">Kinase</keyword>
<dbReference type="GO" id="GO:0008385">
    <property type="term" value="C:IkappaB kinase complex"/>
    <property type="evidence" value="ECO:0007669"/>
    <property type="project" value="TreeGrafter"/>
</dbReference>
<proteinExistence type="predicted"/>
<evidence type="ECO:0000256" key="1">
    <source>
        <dbReference type="ARBA" id="ARBA00004496"/>
    </source>
</evidence>
<keyword evidence="8" id="KW-0067">ATP-binding</keyword>
<comment type="subcellular location">
    <subcellularLocation>
        <location evidence="1">Cytoplasm</location>
    </subcellularLocation>
</comment>
<organism evidence="11 12">
    <name type="scientific">Pristionchus entomophagus</name>
    <dbReference type="NCBI Taxonomy" id="358040"/>
    <lineage>
        <taxon>Eukaryota</taxon>
        <taxon>Metazoa</taxon>
        <taxon>Ecdysozoa</taxon>
        <taxon>Nematoda</taxon>
        <taxon>Chromadorea</taxon>
        <taxon>Rhabditida</taxon>
        <taxon>Rhabditina</taxon>
        <taxon>Diplogasteromorpha</taxon>
        <taxon>Diplogasteroidea</taxon>
        <taxon>Neodiplogasteridae</taxon>
        <taxon>Pristionchus</taxon>
    </lineage>
</organism>
<dbReference type="InterPro" id="IPR051180">
    <property type="entry name" value="IKK"/>
</dbReference>
<dbReference type="Pfam" id="PF00069">
    <property type="entry name" value="Pkinase"/>
    <property type="match status" value="1"/>
</dbReference>
<evidence type="ECO:0000256" key="7">
    <source>
        <dbReference type="ARBA" id="ARBA00022777"/>
    </source>
</evidence>
<comment type="caution">
    <text evidence="11">The sequence shown here is derived from an EMBL/GenBank/DDBJ whole genome shotgun (WGS) entry which is preliminary data.</text>
</comment>
<dbReference type="InterPro" id="IPR008271">
    <property type="entry name" value="Ser/Thr_kinase_AS"/>
</dbReference>
<dbReference type="PROSITE" id="PS50011">
    <property type="entry name" value="PROTEIN_KINASE_DOM"/>
    <property type="match status" value="1"/>
</dbReference>
<reference evidence="11" key="1">
    <citation type="submission" date="2023-10" db="EMBL/GenBank/DDBJ databases">
        <title>Genome assembly of Pristionchus species.</title>
        <authorList>
            <person name="Yoshida K."/>
            <person name="Sommer R.J."/>
        </authorList>
    </citation>
    <scope>NUCLEOTIDE SEQUENCE</scope>
    <source>
        <strain evidence="11">RS0144</strain>
    </source>
</reference>
<evidence type="ECO:0000256" key="4">
    <source>
        <dbReference type="ARBA" id="ARBA00022527"/>
    </source>
</evidence>
<dbReference type="PANTHER" id="PTHR22969">
    <property type="entry name" value="IKB KINASE"/>
    <property type="match status" value="1"/>
</dbReference>
<gene>
    <name evidence="11" type="ORF">PENTCL1PPCAC_10490</name>
</gene>
<dbReference type="GO" id="GO:0033209">
    <property type="term" value="P:tumor necrosis factor-mediated signaling pathway"/>
    <property type="evidence" value="ECO:0007669"/>
    <property type="project" value="TreeGrafter"/>
</dbReference>
<dbReference type="PROSITE" id="PS00108">
    <property type="entry name" value="PROTEIN_KINASE_ST"/>
    <property type="match status" value="1"/>
</dbReference>
<evidence type="ECO:0000256" key="9">
    <source>
        <dbReference type="ARBA" id="ARBA00048789"/>
    </source>
</evidence>
<sequence>MGDQLRENVDYECLRSFSSGAFGKVYAGYLSMTGEAVVIKKGKKKDLKSEYDILKQLGAMPGAGKTHIVRVFGYTDYAPDFNIIMERAQCSLDHLLGKVPFRVGLPAVDMIQLVSDLGMVLAFLLDKKVIHRDIKPQNILVFSGASDPAKSQFMFKLCDFGAARATSGEDDPCHTIMGTPAFLNPEILLEYQQHPNHHRMNVPYTPEKADLWSLGVTIYNAATGSLPWPAVRGVEETRALHGKRPSGSICALPLAQGVSYRYYNTIRAKSYPRWLTHALSSLVRTQFTACAYDSFLRQCASIAIVGGAREKMPGEKRGSQKRLVLLPALTPTLHAEVDQELFPGAHIQLNSLFGLPLQTRTACLTADGITVFGPGQPISLGAIADDTVVVWNETSTGFGTDAGRVLPKFGPSRDREVEHLRCVQECYDLDRQCDEIVEAYRVSVQIAKKNVDRVVARTAELRQWLHSIERNEKHAASTAAIAALLQSHSKEMLEQLRSCPAETEMRRKEVERCAAAASQLVECAARWTPLDERHIANWHDSLRRLSSRFHENTRSTAFEMDEKWARTMMRSVEGRLAGLKADCENRVRRDAGVGHVIRILVSLDVTLSECVRKMKETASVVSTVADQARNSVTGYMQATAGLDEAQIRKNLTNSVSAVSLLRRNVERQAELARKIEEMRVSCKELSINGSANGVVKPYSVNVNQTLDLDTITPARSSFE</sequence>
<evidence type="ECO:0000259" key="10">
    <source>
        <dbReference type="PROSITE" id="PS50011"/>
    </source>
</evidence>
<dbReference type="GO" id="GO:0045944">
    <property type="term" value="P:positive regulation of transcription by RNA polymerase II"/>
    <property type="evidence" value="ECO:0007669"/>
    <property type="project" value="TreeGrafter"/>
</dbReference>
<dbReference type="GO" id="GO:0005524">
    <property type="term" value="F:ATP binding"/>
    <property type="evidence" value="ECO:0007669"/>
    <property type="project" value="UniProtKB-KW"/>
</dbReference>
<protein>
    <recommendedName>
        <fullName evidence="2">IkappaB kinase</fullName>
        <ecNumber evidence="2">2.7.11.10</ecNumber>
    </recommendedName>
</protein>
<dbReference type="EMBL" id="BTSX01000003">
    <property type="protein sequence ID" value="GMS88315.1"/>
    <property type="molecule type" value="Genomic_DNA"/>
</dbReference>
<comment type="catalytic activity">
    <reaction evidence="9">
        <text>L-seryl-[I-kappa-B protein] + ATP = O-phospho-L-seryl-[I-kappa-B protein] + ADP + H(+)</text>
        <dbReference type="Rhea" id="RHEA:19073"/>
        <dbReference type="Rhea" id="RHEA-COMP:13698"/>
        <dbReference type="Rhea" id="RHEA-COMP:13699"/>
        <dbReference type="ChEBI" id="CHEBI:15378"/>
        <dbReference type="ChEBI" id="CHEBI:29999"/>
        <dbReference type="ChEBI" id="CHEBI:30616"/>
        <dbReference type="ChEBI" id="CHEBI:83421"/>
        <dbReference type="ChEBI" id="CHEBI:456216"/>
        <dbReference type="EC" id="2.7.11.10"/>
    </reaction>
</comment>
<dbReference type="InterPro" id="IPR000719">
    <property type="entry name" value="Prot_kinase_dom"/>
</dbReference>
<evidence type="ECO:0000256" key="3">
    <source>
        <dbReference type="ARBA" id="ARBA00022490"/>
    </source>
</evidence>
<dbReference type="Gene3D" id="1.10.510.10">
    <property type="entry name" value="Transferase(Phosphotransferase) domain 1"/>
    <property type="match status" value="1"/>
</dbReference>
<keyword evidence="5" id="KW-0808">Transferase</keyword>
<keyword evidence="12" id="KW-1185">Reference proteome</keyword>
<evidence type="ECO:0000256" key="6">
    <source>
        <dbReference type="ARBA" id="ARBA00022741"/>
    </source>
</evidence>
<evidence type="ECO:0000256" key="8">
    <source>
        <dbReference type="ARBA" id="ARBA00022840"/>
    </source>
</evidence>
<dbReference type="SUPFAM" id="SSF56112">
    <property type="entry name" value="Protein kinase-like (PK-like)"/>
    <property type="match status" value="1"/>
</dbReference>
<dbReference type="AlphaFoldDB" id="A0AAV5SZX1"/>
<evidence type="ECO:0000256" key="2">
    <source>
        <dbReference type="ARBA" id="ARBA00012442"/>
    </source>
</evidence>
<evidence type="ECO:0000313" key="11">
    <source>
        <dbReference type="EMBL" id="GMS88315.1"/>
    </source>
</evidence>
<keyword evidence="3" id="KW-0963">Cytoplasm</keyword>
<dbReference type="InterPro" id="IPR011009">
    <property type="entry name" value="Kinase-like_dom_sf"/>
</dbReference>
<dbReference type="GO" id="GO:0008384">
    <property type="term" value="F:IkappaB kinase activity"/>
    <property type="evidence" value="ECO:0007669"/>
    <property type="project" value="UniProtKB-EC"/>
</dbReference>
<name>A0AAV5SZX1_9BILA</name>
<feature type="domain" description="Protein kinase" evidence="10">
    <location>
        <begin position="11"/>
        <end position="329"/>
    </location>
</feature>
<dbReference type="PANTHER" id="PTHR22969:SF17">
    <property type="entry name" value="INHIBITOR OF NUCLEAR FACTOR KAPPA-B KINASE SUBUNIT BETA"/>
    <property type="match status" value="1"/>
</dbReference>
<dbReference type="Proteomes" id="UP001432027">
    <property type="component" value="Unassembled WGS sequence"/>
</dbReference>